<keyword evidence="1" id="KW-1133">Transmembrane helix</keyword>
<feature type="transmembrane region" description="Helical" evidence="1">
    <location>
        <begin position="35"/>
        <end position="55"/>
    </location>
</feature>
<feature type="transmembrane region" description="Helical" evidence="1">
    <location>
        <begin position="188"/>
        <end position="211"/>
    </location>
</feature>
<feature type="transmembrane region" description="Helical" evidence="1">
    <location>
        <begin position="144"/>
        <end position="168"/>
    </location>
</feature>
<feature type="transmembrane region" description="Helical" evidence="1">
    <location>
        <begin position="75"/>
        <end position="94"/>
    </location>
</feature>
<feature type="transmembrane region" description="Helical" evidence="1">
    <location>
        <begin position="217"/>
        <end position="237"/>
    </location>
</feature>
<gene>
    <name evidence="2" type="ORF">HZA61_12320</name>
</gene>
<keyword evidence="1" id="KW-0472">Membrane</keyword>
<dbReference type="AlphaFoldDB" id="A0A933SCZ2"/>
<proteinExistence type="predicted"/>
<evidence type="ECO:0000313" key="3">
    <source>
        <dbReference type="Proteomes" id="UP000696931"/>
    </source>
</evidence>
<organism evidence="2 3">
    <name type="scientific">Eiseniibacteriota bacterium</name>
    <dbReference type="NCBI Taxonomy" id="2212470"/>
    <lineage>
        <taxon>Bacteria</taxon>
        <taxon>Candidatus Eiseniibacteriota</taxon>
    </lineage>
</organism>
<evidence type="ECO:0000313" key="2">
    <source>
        <dbReference type="EMBL" id="MBI5170266.1"/>
    </source>
</evidence>
<sequence length="263" mass="27129">MRALFPERAHFPTALTLIGDSFVVLGRSARTTMPVALCCGVSFGLAQFPVSSLLVGWMSEHSPETIRLFVGAETALLTSTGVQLATAVLASLLEDARRGERGDAARAFSRGLGRLPAAAGLSITLAVPAALGMQLLTVPGTQRAGYLLLALALIAAVPFGSAMSVAVVEARGLLAAMKRSAALTEGYIVALAIARSAAGFVVGALIVLARIPVSATPWPGVLAGIISVTLLALTLGTQNYVLYHRLREAHDGAQPDATVSAFD</sequence>
<evidence type="ECO:0000256" key="1">
    <source>
        <dbReference type="SAM" id="Phobius"/>
    </source>
</evidence>
<reference evidence="2" key="1">
    <citation type="submission" date="2020-07" db="EMBL/GenBank/DDBJ databases">
        <title>Huge and variable diversity of episymbiotic CPR bacteria and DPANN archaea in groundwater ecosystems.</title>
        <authorList>
            <person name="He C.Y."/>
            <person name="Keren R."/>
            <person name="Whittaker M."/>
            <person name="Farag I.F."/>
            <person name="Doudna J."/>
            <person name="Cate J.H.D."/>
            <person name="Banfield J.F."/>
        </authorList>
    </citation>
    <scope>NUCLEOTIDE SEQUENCE</scope>
    <source>
        <strain evidence="2">NC_groundwater_1813_Pr3_B-0.1um_71_17</strain>
    </source>
</reference>
<name>A0A933SCZ2_UNCEI</name>
<feature type="transmembrane region" description="Helical" evidence="1">
    <location>
        <begin position="115"/>
        <end position="138"/>
    </location>
</feature>
<dbReference type="Proteomes" id="UP000696931">
    <property type="component" value="Unassembled WGS sequence"/>
</dbReference>
<keyword evidence="1" id="KW-0812">Transmembrane</keyword>
<accession>A0A933SCZ2</accession>
<dbReference type="EMBL" id="JACRIW010000087">
    <property type="protein sequence ID" value="MBI5170266.1"/>
    <property type="molecule type" value="Genomic_DNA"/>
</dbReference>
<comment type="caution">
    <text evidence="2">The sequence shown here is derived from an EMBL/GenBank/DDBJ whole genome shotgun (WGS) entry which is preliminary data.</text>
</comment>
<protein>
    <submittedName>
        <fullName evidence="2">Uncharacterized protein</fullName>
    </submittedName>
</protein>